<evidence type="ECO:0000256" key="5">
    <source>
        <dbReference type="ARBA" id="ARBA00022840"/>
    </source>
</evidence>
<dbReference type="Pfam" id="PF00069">
    <property type="entry name" value="Pkinase"/>
    <property type="match status" value="1"/>
</dbReference>
<dbReference type="PANTHER" id="PTHR24346:SF93">
    <property type="entry name" value="NUAK FAMILY SNF1-LIKE KINASE 1"/>
    <property type="match status" value="1"/>
</dbReference>
<feature type="region of interest" description="Disordered" evidence="7">
    <location>
        <begin position="1"/>
        <end position="21"/>
    </location>
</feature>
<feature type="region of interest" description="Disordered" evidence="7">
    <location>
        <begin position="838"/>
        <end position="1080"/>
    </location>
</feature>
<feature type="compositionally biased region" description="Low complexity" evidence="7">
    <location>
        <begin position="1416"/>
        <end position="1433"/>
    </location>
</feature>
<dbReference type="GO" id="GO:0050321">
    <property type="term" value="F:tau-protein kinase activity"/>
    <property type="evidence" value="ECO:0007669"/>
    <property type="project" value="TreeGrafter"/>
</dbReference>
<feature type="binding site" evidence="6">
    <location>
        <position position="86"/>
    </location>
    <ligand>
        <name>ATP</name>
        <dbReference type="ChEBI" id="CHEBI:30616"/>
    </ligand>
</feature>
<accession>A0A3F2Z097</accession>
<feature type="compositionally biased region" description="Basic and acidic residues" evidence="7">
    <location>
        <begin position="557"/>
        <end position="567"/>
    </location>
</feature>
<dbReference type="FunFam" id="1.10.510.10:FF:000389">
    <property type="entry name" value="Uncharacterized protein, isoform E"/>
    <property type="match status" value="1"/>
</dbReference>
<feature type="compositionally biased region" description="Low complexity" evidence="7">
    <location>
        <begin position="1063"/>
        <end position="1073"/>
    </location>
</feature>
<feature type="compositionally biased region" description="Polar residues" evidence="7">
    <location>
        <begin position="746"/>
        <end position="755"/>
    </location>
</feature>
<evidence type="ECO:0000256" key="6">
    <source>
        <dbReference type="PROSITE-ProRule" id="PRU10141"/>
    </source>
</evidence>
<keyword evidence="4" id="KW-0418">Kinase</keyword>
<feature type="compositionally biased region" description="Low complexity" evidence="7">
    <location>
        <begin position="693"/>
        <end position="732"/>
    </location>
</feature>
<reference evidence="9" key="1">
    <citation type="submission" date="2020-05" db="UniProtKB">
        <authorList>
            <consortium name="EnsemblMetazoa"/>
        </authorList>
    </citation>
    <scope>IDENTIFICATION</scope>
    <source>
        <strain evidence="9">MAF</strain>
    </source>
</reference>
<dbReference type="Proteomes" id="UP000075903">
    <property type="component" value="Unassembled WGS sequence"/>
</dbReference>
<feature type="region of interest" description="Disordered" evidence="7">
    <location>
        <begin position="404"/>
        <end position="452"/>
    </location>
</feature>
<feature type="compositionally biased region" description="Basic residues" evidence="7">
    <location>
        <begin position="1172"/>
        <end position="1184"/>
    </location>
</feature>
<keyword evidence="1" id="KW-0723">Serine/threonine-protein kinase</keyword>
<evidence type="ECO:0000313" key="9">
    <source>
        <dbReference type="EnsemblMetazoa" id="AMEM019508-PC"/>
    </source>
</evidence>
<dbReference type="PROSITE" id="PS50011">
    <property type="entry name" value="PROTEIN_KINASE_DOM"/>
    <property type="match status" value="1"/>
</dbReference>
<dbReference type="PROSITE" id="PS00107">
    <property type="entry name" value="PROTEIN_KINASE_ATP"/>
    <property type="match status" value="1"/>
</dbReference>
<keyword evidence="10" id="KW-1185">Reference proteome</keyword>
<dbReference type="GO" id="GO:0000226">
    <property type="term" value="P:microtubule cytoskeleton organization"/>
    <property type="evidence" value="ECO:0007669"/>
    <property type="project" value="TreeGrafter"/>
</dbReference>
<feature type="region of interest" description="Disordered" evidence="7">
    <location>
        <begin position="1095"/>
        <end position="1203"/>
    </location>
</feature>
<dbReference type="InterPro" id="IPR017441">
    <property type="entry name" value="Protein_kinase_ATP_BS"/>
</dbReference>
<dbReference type="GO" id="GO:0035556">
    <property type="term" value="P:intracellular signal transduction"/>
    <property type="evidence" value="ECO:0007669"/>
    <property type="project" value="TreeGrafter"/>
</dbReference>
<dbReference type="FunFam" id="3.30.200.20:FF:000315">
    <property type="entry name" value="Calcium-dependent protein kinase 3"/>
    <property type="match status" value="1"/>
</dbReference>
<feature type="compositionally biased region" description="Polar residues" evidence="7">
    <location>
        <begin position="1034"/>
        <end position="1062"/>
    </location>
</feature>
<feature type="compositionally biased region" description="Basic and acidic residues" evidence="7">
    <location>
        <begin position="756"/>
        <end position="766"/>
    </location>
</feature>
<dbReference type="CDD" id="cd14073">
    <property type="entry name" value="STKc_NUAK"/>
    <property type="match status" value="1"/>
</dbReference>
<dbReference type="VEuPathDB" id="VectorBase:AMEM21_004064"/>
<dbReference type="EnsemblMetazoa" id="AMEM019508-RC">
    <property type="protein sequence ID" value="AMEM019508-PC"/>
    <property type="gene ID" value="AMEM019508"/>
</dbReference>
<evidence type="ECO:0000256" key="7">
    <source>
        <dbReference type="SAM" id="MobiDB-lite"/>
    </source>
</evidence>
<dbReference type="PANTHER" id="PTHR24346">
    <property type="entry name" value="MAP/MICROTUBULE AFFINITY-REGULATING KINASE"/>
    <property type="match status" value="1"/>
</dbReference>
<dbReference type="STRING" id="30066.A0A3F2Z097"/>
<dbReference type="SUPFAM" id="SSF56112">
    <property type="entry name" value="Protein kinase-like (PK-like)"/>
    <property type="match status" value="1"/>
</dbReference>
<sequence>MVIGEQVEGGEAMPPSPQQFPPQKATIENIMSGIENTGAVKMNNHRKKLRQRFDIIKKLGQGTYGKVQLGINKETGQEVAIKTIKKSKIETEADLIRIRREVQIMSSVQHPNIIHIYEVFENREKMVLVMEFAAGGELYDYLSERKVLAEEEARRIFRQVSTAIYYCHKHKICHRDLKLENILLDEHGNAKIADFGLSNVFDEQRLLATFCGSPLYASPEIVKGTPYQGPEVDCWSLGVLLYTLVYGAMPFDGANFKRLVKQISQGDYFEPKKPSRASPLIREMLTVCPSHRANIEQICNHWWVNEGYEESCLDLAEELANQTPVRLDVLLSLAPPSVTADQLLVGNGQEDAKAKDRIQRSHSMGSIVEMGGTEAERRILDMVAAGGEAALMPSPTRTITPAEAATAAGVGSPQAQTKRKLETTVSTENATGAVKKKDKADPPSPVQARIPEDMDVEEAAVARMPTQVAADEQAAEPVQPTAQEEATKPTDSTAQPNESKFEAQEVLEDLQNLENMCDELLLEAAHTQPPPSEAGANGATEPPPSSPPVKTVSSVRAKLEKLEKGEIGAKPAVPSSTAPLPTVRKVFGKNKTTDLTTAINEVNARKGEPAPLAGSAHRSASTVERKNSLPDESLARTAERRKSRILETAEKFQQLNQQQPGGGDKFKKFVLPGGGVPTVGNYKKEFERKTGLSTSSTFTKPPATTTTQAATTGEGESGGSAPSTPPAFAGSAKNLATYQQQQQQQGTDSPPLATTKSDDEVKESDSKSSVGSFSLEDARRSMENSIAMLSRAKPNDSAPSTPTAIDQLCARTESVSMMEDSERERKLKNAREIIGNAIPIGRLRKPPMPFGANGRSKTGTLGINKPYRMGSETPEPRCDTMSIPRKVSIGSIPSPPKDETKTSHAEITLKSATLPRRKLSKPLELQGDAQSKPDHRMQPPLQPPAFAPMRFSTEVQHQMPDLRSAPVGREHPPAFAPMAHQHQQHLHHRANSLEPQGKEQPAGAGPQKPPTYQRTASGAYGGVPSPAQLGRASLSRQSTNESNDSDNTLSQGPMSTNASGLMSGTVSTSGSTTMPIKKSPREYIIPIAVEGGGIVTPRANSLEPSESNASSTGVPGAAGAGFGMKPRLGRPRRLGSLLSEHDGEPGDITSFPRLNRHTSLGRESDTEEPKFHMMHRLRSTRPSKRGTADPNDSASSGEEDDDDGFEILTAENLFSTLLSRVRALTNRLNVNDVNSPRFPASRFMSNLRQTQAPFWHHQDPFGRNLADGGSAANAWRHSMSRDLSTDIDSMFSRSGATLPRDPDAESVIERIRRKSFYTRFNDTKKPAKRASASSLGGGLGSGSNITAAGHAKDSASYGYYGAGSGGATVREKSLSRGGSSSYILNRPGKESSSYGVGVDLLKDHHQGPRDGSASYGNLATTGSSSSTNTLSASDNYGSGGGGSSNTTTSTAASRTIRPYETRSSSLLTPTALRDAGRYTGRYDSGTLTKNYRTRTSSTSKSTDNA</sequence>
<evidence type="ECO:0000313" key="10">
    <source>
        <dbReference type="Proteomes" id="UP000075903"/>
    </source>
</evidence>
<dbReference type="InterPro" id="IPR011009">
    <property type="entry name" value="Kinase-like_dom_sf"/>
</dbReference>
<proteinExistence type="predicted"/>
<feature type="compositionally biased region" description="Polar residues" evidence="7">
    <location>
        <begin position="480"/>
        <end position="498"/>
    </location>
</feature>
<protein>
    <recommendedName>
        <fullName evidence="8">Protein kinase domain-containing protein</fullName>
    </recommendedName>
</protein>
<dbReference type="GO" id="GO:0005737">
    <property type="term" value="C:cytoplasm"/>
    <property type="evidence" value="ECO:0007669"/>
    <property type="project" value="TreeGrafter"/>
</dbReference>
<keyword evidence="2" id="KW-0808">Transferase</keyword>
<feature type="compositionally biased region" description="Basic and acidic residues" evidence="7">
    <location>
        <begin position="1160"/>
        <end position="1171"/>
    </location>
</feature>
<evidence type="ECO:0000256" key="3">
    <source>
        <dbReference type="ARBA" id="ARBA00022741"/>
    </source>
</evidence>
<dbReference type="GO" id="GO:0005524">
    <property type="term" value="F:ATP binding"/>
    <property type="evidence" value="ECO:0007669"/>
    <property type="project" value="UniProtKB-UniRule"/>
</dbReference>
<name>A0A3F2Z097_ANOME</name>
<organism evidence="9 10">
    <name type="scientific">Anopheles merus</name>
    <name type="common">Mosquito</name>
    <dbReference type="NCBI Taxonomy" id="30066"/>
    <lineage>
        <taxon>Eukaryota</taxon>
        <taxon>Metazoa</taxon>
        <taxon>Ecdysozoa</taxon>
        <taxon>Arthropoda</taxon>
        <taxon>Hexapoda</taxon>
        <taxon>Insecta</taxon>
        <taxon>Pterygota</taxon>
        <taxon>Neoptera</taxon>
        <taxon>Endopterygota</taxon>
        <taxon>Diptera</taxon>
        <taxon>Nematocera</taxon>
        <taxon>Culicoidea</taxon>
        <taxon>Culicidae</taxon>
        <taxon>Anophelinae</taxon>
        <taxon>Anopheles</taxon>
    </lineage>
</organism>
<dbReference type="VEuPathDB" id="VectorBase:AMEM019508"/>
<keyword evidence="3 6" id="KW-0547">Nucleotide-binding</keyword>
<feature type="region of interest" description="Disordered" evidence="7">
    <location>
        <begin position="527"/>
        <end position="806"/>
    </location>
</feature>
<dbReference type="PROSITE" id="PS00108">
    <property type="entry name" value="PROTEIN_KINASE_ST"/>
    <property type="match status" value="1"/>
</dbReference>
<dbReference type="InterPro" id="IPR008271">
    <property type="entry name" value="Ser/Thr_kinase_AS"/>
</dbReference>
<feature type="region of interest" description="Disordered" evidence="7">
    <location>
        <begin position="1368"/>
        <end position="1505"/>
    </location>
</feature>
<feature type="compositionally biased region" description="Polar residues" evidence="7">
    <location>
        <begin position="1098"/>
        <end position="1113"/>
    </location>
</feature>
<dbReference type="Gene3D" id="1.10.510.10">
    <property type="entry name" value="Transferase(Phosphotransferase) domain 1"/>
    <property type="match status" value="1"/>
</dbReference>
<feature type="compositionally biased region" description="Low complexity" evidence="7">
    <location>
        <begin position="1444"/>
        <end position="1455"/>
    </location>
</feature>
<feature type="domain" description="Protein kinase" evidence="8">
    <location>
        <begin position="53"/>
        <end position="304"/>
    </location>
</feature>
<dbReference type="SMART" id="SM00220">
    <property type="entry name" value="S_TKc"/>
    <property type="match status" value="1"/>
</dbReference>
<evidence type="ECO:0000259" key="8">
    <source>
        <dbReference type="PROSITE" id="PS50011"/>
    </source>
</evidence>
<keyword evidence="5 6" id="KW-0067">ATP-binding</keyword>
<evidence type="ECO:0000256" key="1">
    <source>
        <dbReference type="ARBA" id="ARBA00022527"/>
    </source>
</evidence>
<evidence type="ECO:0000256" key="2">
    <source>
        <dbReference type="ARBA" id="ARBA00022679"/>
    </source>
</evidence>
<evidence type="ECO:0000256" key="4">
    <source>
        <dbReference type="ARBA" id="ARBA00022777"/>
    </source>
</evidence>
<feature type="region of interest" description="Disordered" evidence="7">
    <location>
        <begin position="1320"/>
        <end position="1340"/>
    </location>
</feature>
<feature type="compositionally biased region" description="Basic and acidic residues" evidence="7">
    <location>
        <begin position="623"/>
        <end position="650"/>
    </location>
</feature>
<dbReference type="InterPro" id="IPR000719">
    <property type="entry name" value="Prot_kinase_dom"/>
</dbReference>
<feature type="region of interest" description="Disordered" evidence="7">
    <location>
        <begin position="465"/>
        <end position="498"/>
    </location>
</feature>
<feature type="compositionally biased region" description="Low complexity" evidence="7">
    <location>
        <begin position="1493"/>
        <end position="1505"/>
    </location>
</feature>